<protein>
    <submittedName>
        <fullName evidence="2">Uncharacterized protein</fullName>
    </submittedName>
</protein>
<accession>A0A0B6ZA43</accession>
<proteinExistence type="predicted"/>
<gene>
    <name evidence="2" type="primary">ORF55032</name>
</gene>
<sequence length="101" mass="11172">EVQLSQDASSTDVLQESIEISDETNEVTKTEPQVNSTKDLDIAEDSQDKSTSGQEDVSKEKTMSMLEQKNQNINPATLASGKDRQIKFSIMGSQRKLKPIV</sequence>
<reference evidence="2" key="1">
    <citation type="submission" date="2014-12" db="EMBL/GenBank/DDBJ databases">
        <title>Insight into the proteome of Arion vulgaris.</title>
        <authorList>
            <person name="Aradska J."/>
            <person name="Bulat T."/>
            <person name="Smidak R."/>
            <person name="Sarate P."/>
            <person name="Gangsoo J."/>
            <person name="Sialana F."/>
            <person name="Bilban M."/>
            <person name="Lubec G."/>
        </authorList>
    </citation>
    <scope>NUCLEOTIDE SEQUENCE</scope>
    <source>
        <tissue evidence="2">Skin</tissue>
    </source>
</reference>
<evidence type="ECO:0000313" key="2">
    <source>
        <dbReference type="EMBL" id="CEK65444.1"/>
    </source>
</evidence>
<dbReference type="EMBL" id="HACG01018579">
    <property type="protein sequence ID" value="CEK65444.1"/>
    <property type="molecule type" value="Transcribed_RNA"/>
</dbReference>
<feature type="non-terminal residue" evidence="2">
    <location>
        <position position="1"/>
    </location>
</feature>
<evidence type="ECO:0000256" key="1">
    <source>
        <dbReference type="SAM" id="MobiDB-lite"/>
    </source>
</evidence>
<name>A0A0B6ZA43_9EUPU</name>
<feature type="non-terminal residue" evidence="2">
    <location>
        <position position="101"/>
    </location>
</feature>
<feature type="compositionally biased region" description="Polar residues" evidence="1">
    <location>
        <begin position="1"/>
        <end position="14"/>
    </location>
</feature>
<feature type="region of interest" description="Disordered" evidence="1">
    <location>
        <begin position="1"/>
        <end position="83"/>
    </location>
</feature>
<dbReference type="AlphaFoldDB" id="A0A0B6ZA43"/>
<feature type="compositionally biased region" description="Polar residues" evidence="1">
    <location>
        <begin position="65"/>
        <end position="77"/>
    </location>
</feature>
<organism evidence="2">
    <name type="scientific">Arion vulgaris</name>
    <dbReference type="NCBI Taxonomy" id="1028688"/>
    <lineage>
        <taxon>Eukaryota</taxon>
        <taxon>Metazoa</taxon>
        <taxon>Spiralia</taxon>
        <taxon>Lophotrochozoa</taxon>
        <taxon>Mollusca</taxon>
        <taxon>Gastropoda</taxon>
        <taxon>Heterobranchia</taxon>
        <taxon>Euthyneura</taxon>
        <taxon>Panpulmonata</taxon>
        <taxon>Eupulmonata</taxon>
        <taxon>Stylommatophora</taxon>
        <taxon>Helicina</taxon>
        <taxon>Arionoidea</taxon>
        <taxon>Arionidae</taxon>
        <taxon>Arion</taxon>
    </lineage>
</organism>